<dbReference type="Pfam" id="PF01370">
    <property type="entry name" value="Epimerase"/>
    <property type="match status" value="1"/>
</dbReference>
<feature type="domain" description="NAD-dependent epimerase/dehydratase" evidence="1">
    <location>
        <begin position="29"/>
        <end position="196"/>
    </location>
</feature>
<sequence>MRSIDELDERLSRPRPELVADLRRLDGDVVVLGASGKLGVSLVRLAVRGIEEAGTGARVFAVSRYGGEGAREAMEATGAEVVAADIADDDQLAGLPDAANVVYLVGAKFGTEGNQAGTWETNVYLPGRVARRYAGSRISALSTGNVYPLTGVGSGGATEDTEPGPVGEYAMSCLGRERLLQAASQRDDTPVAIIRLNYAVEMRYGVLIDLAQTIAAGEPVDVTMGSLNLVWQGYANEVTLRALLHASTPPLLLNLTGPETLGVRRLATDLAAALEKPVTFTGEEAGTALLSNAQRCHALFGYPDVTVPELVEASAHWVRAGLPTLGKPTKFQRRDGKF</sequence>
<evidence type="ECO:0000313" key="2">
    <source>
        <dbReference type="EMBL" id="SEE85403.1"/>
    </source>
</evidence>
<reference evidence="3" key="1">
    <citation type="submission" date="2016-10" db="EMBL/GenBank/DDBJ databases">
        <authorList>
            <person name="Varghese N."/>
            <person name="Submissions S."/>
        </authorList>
    </citation>
    <scope>NUCLEOTIDE SEQUENCE [LARGE SCALE GENOMIC DNA]</scope>
    <source>
        <strain evidence="3">DSM 45237</strain>
    </source>
</reference>
<dbReference type="OrthoDB" id="9785845at2"/>
<dbReference type="EMBL" id="FNUC01000003">
    <property type="protein sequence ID" value="SEE85403.1"/>
    <property type="molecule type" value="Genomic_DNA"/>
</dbReference>
<dbReference type="RefSeq" id="WP_069111995.1">
    <property type="nucleotide sequence ID" value="NZ_FNUC01000003.1"/>
</dbReference>
<dbReference type="SUPFAM" id="SSF51735">
    <property type="entry name" value="NAD(P)-binding Rossmann-fold domains"/>
    <property type="match status" value="1"/>
</dbReference>
<accession>A0A1H5M8F6</accession>
<evidence type="ECO:0000259" key="1">
    <source>
        <dbReference type="Pfam" id="PF01370"/>
    </source>
</evidence>
<protein>
    <submittedName>
        <fullName evidence="2">Nucleoside-diphosphate-sugar epimerase</fullName>
    </submittedName>
</protein>
<keyword evidence="3" id="KW-1185">Reference proteome</keyword>
<dbReference type="InterPro" id="IPR001509">
    <property type="entry name" value="Epimerase_deHydtase"/>
</dbReference>
<dbReference type="Proteomes" id="UP000181980">
    <property type="component" value="Unassembled WGS sequence"/>
</dbReference>
<dbReference type="AlphaFoldDB" id="A0A1H5M8F6"/>
<proteinExistence type="predicted"/>
<dbReference type="STRING" id="561176.SAMN04488561_2991"/>
<evidence type="ECO:0000313" key="3">
    <source>
        <dbReference type="Proteomes" id="UP000181980"/>
    </source>
</evidence>
<organism evidence="2 3">
    <name type="scientific">Jiangella alba</name>
    <dbReference type="NCBI Taxonomy" id="561176"/>
    <lineage>
        <taxon>Bacteria</taxon>
        <taxon>Bacillati</taxon>
        <taxon>Actinomycetota</taxon>
        <taxon>Actinomycetes</taxon>
        <taxon>Jiangellales</taxon>
        <taxon>Jiangellaceae</taxon>
        <taxon>Jiangella</taxon>
    </lineage>
</organism>
<name>A0A1H5M8F6_9ACTN</name>
<gene>
    <name evidence="2" type="ORF">SAMN04488561_2991</name>
</gene>
<dbReference type="InterPro" id="IPR036291">
    <property type="entry name" value="NAD(P)-bd_dom_sf"/>
</dbReference>
<dbReference type="Gene3D" id="3.40.50.720">
    <property type="entry name" value="NAD(P)-binding Rossmann-like Domain"/>
    <property type="match status" value="1"/>
</dbReference>